<dbReference type="GO" id="GO:0006520">
    <property type="term" value="P:amino acid metabolic process"/>
    <property type="evidence" value="ECO:0007669"/>
    <property type="project" value="TreeGrafter"/>
</dbReference>
<dbReference type="InterPro" id="IPR015421">
    <property type="entry name" value="PyrdxlP-dep_Trfase_major"/>
</dbReference>
<dbReference type="EMBL" id="LJZO01000079">
    <property type="protein sequence ID" value="ROV87603.1"/>
    <property type="molecule type" value="Genomic_DNA"/>
</dbReference>
<protein>
    <recommendedName>
        <fullName evidence="2">Aminotransferase class I/classII large domain-containing protein</fullName>
    </recommendedName>
</protein>
<dbReference type="STRING" id="252740.A0A423V9P5"/>
<evidence type="ECO:0000256" key="1">
    <source>
        <dbReference type="ARBA" id="ARBA00022898"/>
    </source>
</evidence>
<keyword evidence="1" id="KW-0663">Pyridoxal phosphate</keyword>
<dbReference type="Proteomes" id="UP000284375">
    <property type="component" value="Unassembled WGS sequence"/>
</dbReference>
<gene>
    <name evidence="3" type="ORF">VSDG_09606</name>
</gene>
<dbReference type="GO" id="GO:0030170">
    <property type="term" value="F:pyridoxal phosphate binding"/>
    <property type="evidence" value="ECO:0007669"/>
    <property type="project" value="InterPro"/>
</dbReference>
<keyword evidence="4" id="KW-1185">Reference proteome</keyword>
<dbReference type="InterPro" id="IPR004839">
    <property type="entry name" value="Aminotransferase_I/II_large"/>
</dbReference>
<dbReference type="SUPFAM" id="SSF53383">
    <property type="entry name" value="PLP-dependent transferases"/>
    <property type="match status" value="1"/>
</dbReference>
<dbReference type="CDD" id="cd00609">
    <property type="entry name" value="AAT_like"/>
    <property type="match status" value="1"/>
</dbReference>
<evidence type="ECO:0000313" key="4">
    <source>
        <dbReference type="Proteomes" id="UP000284375"/>
    </source>
</evidence>
<feature type="domain" description="Aminotransferase class I/classII large" evidence="2">
    <location>
        <begin position="50"/>
        <end position="320"/>
    </location>
</feature>
<dbReference type="InterPro" id="IPR015424">
    <property type="entry name" value="PyrdxlP-dep_Trfase"/>
</dbReference>
<reference evidence="3 4" key="1">
    <citation type="submission" date="2015-09" db="EMBL/GenBank/DDBJ databases">
        <title>Host preference determinants of Valsa canker pathogens revealed by comparative genomics.</title>
        <authorList>
            <person name="Yin Z."/>
            <person name="Huang L."/>
        </authorList>
    </citation>
    <scope>NUCLEOTIDE SEQUENCE [LARGE SCALE GENOMIC DNA]</scope>
    <source>
        <strain evidence="3 4">YSFL</strain>
    </source>
</reference>
<dbReference type="Pfam" id="PF00155">
    <property type="entry name" value="Aminotran_1_2"/>
    <property type="match status" value="1"/>
</dbReference>
<dbReference type="GO" id="GO:0008483">
    <property type="term" value="F:transaminase activity"/>
    <property type="evidence" value="ECO:0007669"/>
    <property type="project" value="TreeGrafter"/>
</dbReference>
<evidence type="ECO:0000259" key="2">
    <source>
        <dbReference type="Pfam" id="PF00155"/>
    </source>
</evidence>
<comment type="caution">
    <text evidence="3">The sequence shown here is derived from an EMBL/GenBank/DDBJ whole genome shotgun (WGS) entry which is preliminary data.</text>
</comment>
<name>A0A423V9P5_CYTCH</name>
<dbReference type="OrthoDB" id="7042322at2759"/>
<proteinExistence type="predicted"/>
<dbReference type="Gene3D" id="3.40.640.10">
    <property type="entry name" value="Type I PLP-dependent aspartate aminotransferase-like (Major domain)"/>
    <property type="match status" value="1"/>
</dbReference>
<dbReference type="AlphaFoldDB" id="A0A423V9P5"/>
<evidence type="ECO:0000313" key="3">
    <source>
        <dbReference type="EMBL" id="ROV87603.1"/>
    </source>
</evidence>
<dbReference type="PANTHER" id="PTHR43795:SF39">
    <property type="entry name" value="AMINOTRANSFERASE CLASS I_CLASSII DOMAIN-CONTAINING PROTEIN"/>
    <property type="match status" value="1"/>
</dbReference>
<sequence length="333" mass="37264">MSGSHSENEIRDAVENVFLGVAENPLLHEELAQYITGHFSIESGRHLGYGVGPRGSPRLKKALASFFDAEFRAHEPVKDDEILIFPGVISLLDSLTWSICDEGEGIIVPLPYYTGFQPAVKERSRGVLIPASFQSLDGYHGLDDIFEPEMNRRALENALAKASQGGVRARAVLLSNPHNPIGRCYPKETLQEIARFCGHHGLHLVSDEIFAQSVYETPLVDATPFTSILSLDLIGCIDRHLVHVAYGMSKDFCANGFRLAALHSRNEGLLVAVTSICVFSWAPYITQDIWAGILEDREFSVTFAARNRQLLREHYSIMTQFFDVHKIRYYQKT</sequence>
<organism evidence="3 4">
    <name type="scientific">Cytospora chrysosperma</name>
    <name type="common">Cytospora canker fungus</name>
    <name type="synonym">Sphaeria chrysosperma</name>
    <dbReference type="NCBI Taxonomy" id="252740"/>
    <lineage>
        <taxon>Eukaryota</taxon>
        <taxon>Fungi</taxon>
        <taxon>Dikarya</taxon>
        <taxon>Ascomycota</taxon>
        <taxon>Pezizomycotina</taxon>
        <taxon>Sordariomycetes</taxon>
        <taxon>Sordariomycetidae</taxon>
        <taxon>Diaporthales</taxon>
        <taxon>Cytosporaceae</taxon>
        <taxon>Cytospora</taxon>
    </lineage>
</organism>
<dbReference type="PANTHER" id="PTHR43795">
    <property type="entry name" value="BIFUNCTIONAL ASPARTATE AMINOTRANSFERASE AND GLUTAMATE/ASPARTATE-PREPHENATE AMINOTRANSFERASE-RELATED"/>
    <property type="match status" value="1"/>
</dbReference>
<accession>A0A423V9P5</accession>
<dbReference type="PRINTS" id="PR00753">
    <property type="entry name" value="ACCSYNTHASE"/>
</dbReference>
<dbReference type="InterPro" id="IPR050478">
    <property type="entry name" value="Ethylene_sulfur-biosynth"/>
</dbReference>